<dbReference type="InterPro" id="IPR011044">
    <property type="entry name" value="Quino_amine_DH_bsu"/>
</dbReference>
<dbReference type="Gene3D" id="2.130.10.10">
    <property type="entry name" value="YVTN repeat-like/Quinoprotein amine dehydrogenase"/>
    <property type="match status" value="1"/>
</dbReference>
<organism evidence="1 2">
    <name type="scientific">Saccharothrix xinjiangensis</name>
    <dbReference type="NCBI Taxonomy" id="204798"/>
    <lineage>
        <taxon>Bacteria</taxon>
        <taxon>Bacillati</taxon>
        <taxon>Actinomycetota</taxon>
        <taxon>Actinomycetes</taxon>
        <taxon>Pseudonocardiales</taxon>
        <taxon>Pseudonocardiaceae</taxon>
        <taxon>Saccharothrix</taxon>
    </lineage>
</organism>
<protein>
    <recommendedName>
        <fullName evidence="3">6-phosphogluconolactonase (Cycloisomerase 2 family)</fullName>
    </recommendedName>
</protein>
<dbReference type="RefSeq" id="WP_344042090.1">
    <property type="nucleotide sequence ID" value="NZ_BAAAKE010000032.1"/>
</dbReference>
<dbReference type="SUPFAM" id="SSF50969">
    <property type="entry name" value="YVTN repeat-like/Quinoprotein amine dehydrogenase"/>
    <property type="match status" value="1"/>
</dbReference>
<dbReference type="InterPro" id="IPR015943">
    <property type="entry name" value="WD40/YVTN_repeat-like_dom_sf"/>
</dbReference>
<evidence type="ECO:0000313" key="2">
    <source>
        <dbReference type="Proteomes" id="UP001595833"/>
    </source>
</evidence>
<name>A0ABV9Y1L0_9PSEU</name>
<accession>A0ABV9Y1L0</accession>
<gene>
    <name evidence="1" type="ORF">ACFPFM_22895</name>
</gene>
<dbReference type="Proteomes" id="UP001595833">
    <property type="component" value="Unassembled WGS sequence"/>
</dbReference>
<dbReference type="EMBL" id="JBHSJB010000022">
    <property type="protein sequence ID" value="MFC5056585.1"/>
    <property type="molecule type" value="Genomic_DNA"/>
</dbReference>
<sequence length="429" mass="47686">MNPIEEVSRGSGLDGYPYAFHIALDGNGLNGLEGRAGVCVFHYDPVSGRHTSRIEYYDGLSGGHAISLSPDRRTGFLGNTGQHLAFYDTARPEETERVSTLRFEPTDSSIKGSTHAVWLDGTTGITAVGESFWQFDVNRLTAAENIGAHGLKLPHAIKRTASGRHLVYGGMDHPRRGEACEVGIFDLERRAHRVVELPATCWHVATHPTEDRFYALSFRVVPQEGRDWHEWAMAYFKEYVFEIDADSGRVLRHWTAAGDIPAHINSDVCLSDRELIYCTGGSNTVVLIDLADFSSFRIIDERPDLRHQVKAGRQAARQVLDVLTRGSALASTKHFLAALRVTRGTLVDGVYACQVSADQTLLFTANRGLNTITVYDYPACTVRLRVKMPDLHHHVDGLRPWSDPRLGFHHGALISPQERRQPSTATEYS</sequence>
<reference evidence="2" key="1">
    <citation type="journal article" date="2019" name="Int. J. Syst. Evol. Microbiol.">
        <title>The Global Catalogue of Microorganisms (GCM) 10K type strain sequencing project: providing services to taxonomists for standard genome sequencing and annotation.</title>
        <authorList>
            <consortium name="The Broad Institute Genomics Platform"/>
            <consortium name="The Broad Institute Genome Sequencing Center for Infectious Disease"/>
            <person name="Wu L."/>
            <person name="Ma J."/>
        </authorList>
    </citation>
    <scope>NUCLEOTIDE SEQUENCE [LARGE SCALE GENOMIC DNA]</scope>
    <source>
        <strain evidence="2">KCTC 12848</strain>
    </source>
</reference>
<comment type="caution">
    <text evidence="1">The sequence shown here is derived from an EMBL/GenBank/DDBJ whole genome shotgun (WGS) entry which is preliminary data.</text>
</comment>
<proteinExistence type="predicted"/>
<evidence type="ECO:0000313" key="1">
    <source>
        <dbReference type="EMBL" id="MFC5056585.1"/>
    </source>
</evidence>
<evidence type="ECO:0008006" key="3">
    <source>
        <dbReference type="Google" id="ProtNLM"/>
    </source>
</evidence>
<keyword evidence="2" id="KW-1185">Reference proteome</keyword>